<dbReference type="InterPro" id="IPR011009">
    <property type="entry name" value="Kinase-like_dom_sf"/>
</dbReference>
<comment type="caution">
    <text evidence="7">The sequence shown here is derived from an EMBL/GenBank/DDBJ whole genome shotgun (WGS) entry which is preliminary data.</text>
</comment>
<dbReference type="SUPFAM" id="SSF56112">
    <property type="entry name" value="Protein kinase-like (PK-like)"/>
    <property type="match status" value="1"/>
</dbReference>
<evidence type="ECO:0000259" key="6">
    <source>
        <dbReference type="PROSITE" id="PS50011"/>
    </source>
</evidence>
<accession>A0ABW7CEW7</accession>
<dbReference type="InterPro" id="IPR027417">
    <property type="entry name" value="P-loop_NTPase"/>
</dbReference>
<dbReference type="GO" id="GO:0016301">
    <property type="term" value="F:kinase activity"/>
    <property type="evidence" value="ECO:0007669"/>
    <property type="project" value="UniProtKB-KW"/>
</dbReference>
<feature type="non-terminal residue" evidence="7">
    <location>
        <position position="384"/>
    </location>
</feature>
<dbReference type="Gene3D" id="3.30.200.20">
    <property type="entry name" value="Phosphorylase Kinase, domain 1"/>
    <property type="match status" value="1"/>
</dbReference>
<keyword evidence="2" id="KW-0808">Transferase</keyword>
<evidence type="ECO:0000256" key="1">
    <source>
        <dbReference type="ARBA" id="ARBA00012513"/>
    </source>
</evidence>
<keyword evidence="8" id="KW-1185">Reference proteome</keyword>
<dbReference type="PROSITE" id="PS50011">
    <property type="entry name" value="PROTEIN_KINASE_DOM"/>
    <property type="match status" value="1"/>
</dbReference>
<feature type="domain" description="Protein kinase" evidence="6">
    <location>
        <begin position="18"/>
        <end position="278"/>
    </location>
</feature>
<keyword evidence="4 7" id="KW-0418">Kinase</keyword>
<evidence type="ECO:0000313" key="7">
    <source>
        <dbReference type="EMBL" id="MFG3819660.1"/>
    </source>
</evidence>
<evidence type="ECO:0000256" key="3">
    <source>
        <dbReference type="ARBA" id="ARBA00022741"/>
    </source>
</evidence>
<dbReference type="SUPFAM" id="SSF52540">
    <property type="entry name" value="P-loop containing nucleoside triphosphate hydrolases"/>
    <property type="match status" value="1"/>
</dbReference>
<proteinExistence type="predicted"/>
<dbReference type="Proteomes" id="UP001604335">
    <property type="component" value="Unassembled WGS sequence"/>
</dbReference>
<sequence length="384" mass="43148">MTTATRISEQSIPNIPDYTITEQLYWGSRTAVYRAVQDANRRSVVLKILLSDYPTFGELVQFRNQYAIAKNLNLPGIVHPLTLQPLGNGYVLVMEDWGGLSLNQYLQQHTLNWVEVLKIALQLARILHDLHQQRVIHKDIKPANILINSTSKEIKLIDFSIASLLPKETQEIQNPNILEGTLAYLAPEQTGRMNRGIDYRADYYALGATLYQLLAGQLPFIANDPLEILHCHIAKTAQPVDQVNPSVPRIVGAIVTKLMAKNAEDRYQSALGLQHDLQQCLTQWETTGTIASFELGQRDLSDRFLIPEKLYGREAEVKTLLKSFERVSQGASELMLVAGFSGIGKTAVVNEVHKPITQQKGYFIKGKFDQFNRNIPLSAFVQAL</sequence>
<evidence type="ECO:0000313" key="8">
    <source>
        <dbReference type="Proteomes" id="UP001604335"/>
    </source>
</evidence>
<dbReference type="Gene3D" id="3.40.50.300">
    <property type="entry name" value="P-loop containing nucleotide triphosphate hydrolases"/>
    <property type="match status" value="1"/>
</dbReference>
<dbReference type="InterPro" id="IPR041664">
    <property type="entry name" value="AAA_16"/>
</dbReference>
<keyword evidence="5" id="KW-0067">ATP-binding</keyword>
<dbReference type="RefSeq" id="WP_393015660.1">
    <property type="nucleotide sequence ID" value="NZ_JAZAQF010000096.1"/>
</dbReference>
<dbReference type="PROSITE" id="PS00108">
    <property type="entry name" value="PROTEIN_KINASE_ST"/>
    <property type="match status" value="1"/>
</dbReference>
<dbReference type="CDD" id="cd14014">
    <property type="entry name" value="STKc_PknB_like"/>
    <property type="match status" value="1"/>
</dbReference>
<dbReference type="Pfam" id="PF13191">
    <property type="entry name" value="AAA_16"/>
    <property type="match status" value="1"/>
</dbReference>
<reference evidence="8" key="1">
    <citation type="journal article" date="2024" name="Algal Res.">
        <title>Biochemical, toxicological and genomic investigation of a high-biomass producing Limnothrix strain isolated from Italian shallow drinking water reservoir.</title>
        <authorList>
            <person name="Simonazzi M."/>
            <person name="Shishido T.K."/>
            <person name="Delbaje E."/>
            <person name="Wahlsten M."/>
            <person name="Fewer D.P."/>
            <person name="Sivonen K."/>
            <person name="Pezzolesi L."/>
            <person name="Pistocchi R."/>
        </authorList>
    </citation>
    <scope>NUCLEOTIDE SEQUENCE [LARGE SCALE GENOMIC DNA]</scope>
    <source>
        <strain evidence="8">LRLZ20PSL1</strain>
    </source>
</reference>
<dbReference type="PANTHER" id="PTHR43289">
    <property type="entry name" value="MITOGEN-ACTIVATED PROTEIN KINASE KINASE KINASE 20-RELATED"/>
    <property type="match status" value="1"/>
</dbReference>
<keyword evidence="3" id="KW-0547">Nucleotide-binding</keyword>
<name>A0ABW7CEW7_9CYAN</name>
<dbReference type="InterPro" id="IPR008271">
    <property type="entry name" value="Ser/Thr_kinase_AS"/>
</dbReference>
<evidence type="ECO:0000256" key="5">
    <source>
        <dbReference type="ARBA" id="ARBA00022840"/>
    </source>
</evidence>
<dbReference type="EC" id="2.7.11.1" evidence="1"/>
<dbReference type="InterPro" id="IPR000719">
    <property type="entry name" value="Prot_kinase_dom"/>
</dbReference>
<evidence type="ECO:0000256" key="2">
    <source>
        <dbReference type="ARBA" id="ARBA00022679"/>
    </source>
</evidence>
<dbReference type="SMART" id="SM00220">
    <property type="entry name" value="S_TKc"/>
    <property type="match status" value="1"/>
</dbReference>
<protein>
    <recommendedName>
        <fullName evidence="1">non-specific serine/threonine protein kinase</fullName>
        <ecNumber evidence="1">2.7.11.1</ecNumber>
    </recommendedName>
</protein>
<dbReference type="Gene3D" id="1.10.510.10">
    <property type="entry name" value="Transferase(Phosphotransferase) domain 1"/>
    <property type="match status" value="1"/>
</dbReference>
<organism evidence="7 8">
    <name type="scientific">Limnothrix redekei LRLZ20PSL1</name>
    <dbReference type="NCBI Taxonomy" id="3112953"/>
    <lineage>
        <taxon>Bacteria</taxon>
        <taxon>Bacillati</taxon>
        <taxon>Cyanobacteriota</taxon>
        <taxon>Cyanophyceae</taxon>
        <taxon>Pseudanabaenales</taxon>
        <taxon>Pseudanabaenaceae</taxon>
        <taxon>Limnothrix</taxon>
    </lineage>
</organism>
<dbReference type="PANTHER" id="PTHR43289:SF6">
    <property type="entry name" value="SERINE_THREONINE-PROTEIN KINASE NEKL-3"/>
    <property type="match status" value="1"/>
</dbReference>
<gene>
    <name evidence="7" type="ORF">VPK24_18605</name>
</gene>
<dbReference type="Pfam" id="PF00069">
    <property type="entry name" value="Pkinase"/>
    <property type="match status" value="1"/>
</dbReference>
<dbReference type="EMBL" id="JAZAQF010000096">
    <property type="protein sequence ID" value="MFG3819660.1"/>
    <property type="molecule type" value="Genomic_DNA"/>
</dbReference>
<evidence type="ECO:0000256" key="4">
    <source>
        <dbReference type="ARBA" id="ARBA00022777"/>
    </source>
</evidence>